<dbReference type="Gene3D" id="3.30.530.20">
    <property type="match status" value="1"/>
</dbReference>
<name>A0A9E8SP22_9BACT</name>
<proteinExistence type="inferred from homology"/>
<dbReference type="Pfam" id="PF08327">
    <property type="entry name" value="AHSA1"/>
    <property type="match status" value="1"/>
</dbReference>
<sequence>METKTAIICPPDLAARPLGLKVERLITLPVHKIFKAWTTGLDVWFASPGSFLGKAEPNTPFYFETSYQGIRQPHYGRFLNIQDEERIELTWVSGEGGTEGAETVLTVELSEHDNGTFLRLTHAGFLNEGSKNKHQEAWPMVLEQLEERMSRPVD</sequence>
<accession>A0A9E8SP22</accession>
<evidence type="ECO:0000259" key="2">
    <source>
        <dbReference type="Pfam" id="PF08327"/>
    </source>
</evidence>
<dbReference type="EMBL" id="CP112998">
    <property type="protein sequence ID" value="WAC14281.1"/>
    <property type="molecule type" value="Genomic_DNA"/>
</dbReference>
<dbReference type="CDD" id="cd07814">
    <property type="entry name" value="SRPBCC_CalC_Aha1-like"/>
    <property type="match status" value="1"/>
</dbReference>
<feature type="domain" description="Activator of Hsp90 ATPase homologue 1/2-like C-terminal" evidence="2">
    <location>
        <begin position="28"/>
        <end position="148"/>
    </location>
</feature>
<dbReference type="InterPro" id="IPR013538">
    <property type="entry name" value="ASHA1/2-like_C"/>
</dbReference>
<evidence type="ECO:0000313" key="3">
    <source>
        <dbReference type="EMBL" id="WAC14281.1"/>
    </source>
</evidence>
<comment type="similarity">
    <text evidence="1">Belongs to the AHA1 family.</text>
</comment>
<dbReference type="SUPFAM" id="SSF55961">
    <property type="entry name" value="Bet v1-like"/>
    <property type="match status" value="1"/>
</dbReference>
<protein>
    <submittedName>
        <fullName evidence="3">SRPBCC domain-containing protein</fullName>
    </submittedName>
</protein>
<dbReference type="Proteomes" id="UP001164653">
    <property type="component" value="Chromosome"/>
</dbReference>
<reference evidence="3" key="1">
    <citation type="submission" date="2022-11" db="EMBL/GenBank/DDBJ databases">
        <title>Dyadobacter pollutisoli sp. nov., isolated from plastic dumped soil.</title>
        <authorList>
            <person name="Kim J.M."/>
            <person name="Kim K.R."/>
            <person name="Lee J.K."/>
            <person name="Hao L."/>
            <person name="Jeon C.O."/>
        </authorList>
    </citation>
    <scope>NUCLEOTIDE SEQUENCE</scope>
    <source>
        <strain evidence="3">U1</strain>
    </source>
</reference>
<dbReference type="KEGG" id="dpf:ON006_10050"/>
<dbReference type="AlphaFoldDB" id="A0A9E8SP22"/>
<keyword evidence="4" id="KW-1185">Reference proteome</keyword>
<gene>
    <name evidence="3" type="ORF">ON006_10050</name>
</gene>
<dbReference type="RefSeq" id="WP_244824354.1">
    <property type="nucleotide sequence ID" value="NZ_CP112998.1"/>
</dbReference>
<evidence type="ECO:0000313" key="4">
    <source>
        <dbReference type="Proteomes" id="UP001164653"/>
    </source>
</evidence>
<dbReference type="InterPro" id="IPR023393">
    <property type="entry name" value="START-like_dom_sf"/>
</dbReference>
<evidence type="ECO:0000256" key="1">
    <source>
        <dbReference type="ARBA" id="ARBA00006817"/>
    </source>
</evidence>
<organism evidence="3 4">
    <name type="scientific">Dyadobacter pollutisoli</name>
    <dbReference type="NCBI Taxonomy" id="2910158"/>
    <lineage>
        <taxon>Bacteria</taxon>
        <taxon>Pseudomonadati</taxon>
        <taxon>Bacteroidota</taxon>
        <taxon>Cytophagia</taxon>
        <taxon>Cytophagales</taxon>
        <taxon>Spirosomataceae</taxon>
        <taxon>Dyadobacter</taxon>
    </lineage>
</organism>